<accession>A0ABR8S223</accession>
<dbReference type="Gene3D" id="3.40.50.2000">
    <property type="entry name" value="Glycogen Phosphorylase B"/>
    <property type="match status" value="2"/>
</dbReference>
<evidence type="ECO:0000313" key="4">
    <source>
        <dbReference type="EMBL" id="MBD7957515.1"/>
    </source>
</evidence>
<comment type="caution">
    <text evidence="4">The sequence shown here is derived from an EMBL/GenBank/DDBJ whole genome shotgun (WGS) entry which is preliminary data.</text>
</comment>
<dbReference type="Pfam" id="PF13692">
    <property type="entry name" value="Glyco_trans_1_4"/>
    <property type="match status" value="1"/>
</dbReference>
<dbReference type="EMBL" id="JACSQP010000004">
    <property type="protein sequence ID" value="MBD7957515.1"/>
    <property type="molecule type" value="Genomic_DNA"/>
</dbReference>
<feature type="domain" description="Glycosyltransferase subfamily 4-like N-terminal" evidence="3">
    <location>
        <begin position="17"/>
        <end position="174"/>
    </location>
</feature>
<dbReference type="SUPFAM" id="SSF53756">
    <property type="entry name" value="UDP-Glycosyltransferase/glycogen phosphorylase"/>
    <property type="match status" value="1"/>
</dbReference>
<keyword evidence="5" id="KW-1185">Reference proteome</keyword>
<reference evidence="4 5" key="1">
    <citation type="submission" date="2020-08" db="EMBL/GenBank/DDBJ databases">
        <title>A Genomic Blueprint of the Chicken Gut Microbiome.</title>
        <authorList>
            <person name="Gilroy R."/>
            <person name="Ravi A."/>
            <person name="Getino M."/>
            <person name="Pursley I."/>
            <person name="Horton D.L."/>
            <person name="Alikhan N.-F."/>
            <person name="Baker D."/>
            <person name="Gharbi K."/>
            <person name="Hall N."/>
            <person name="Watson M."/>
            <person name="Adriaenssens E.M."/>
            <person name="Foster-Nyarko E."/>
            <person name="Jarju S."/>
            <person name="Secka A."/>
            <person name="Antonio M."/>
            <person name="Oren A."/>
            <person name="Chaudhuri R."/>
            <person name="La Ragione R.M."/>
            <person name="Hildebrand F."/>
            <person name="Pallen M.J."/>
        </authorList>
    </citation>
    <scope>NUCLEOTIDE SEQUENCE [LARGE SCALE GENOMIC DNA]</scope>
    <source>
        <strain evidence="4 5">Sa4CUA7</strain>
    </source>
</reference>
<evidence type="ECO:0000259" key="3">
    <source>
        <dbReference type="Pfam" id="PF13579"/>
    </source>
</evidence>
<gene>
    <name evidence="4" type="ORF">H9651_07675</name>
</gene>
<keyword evidence="1" id="KW-0328">Glycosyltransferase</keyword>
<keyword evidence="2" id="KW-0808">Transferase</keyword>
<protein>
    <submittedName>
        <fullName evidence="4">Glycosyltransferase</fullName>
    </submittedName>
</protein>
<dbReference type="Proteomes" id="UP000648352">
    <property type="component" value="Unassembled WGS sequence"/>
</dbReference>
<evidence type="ECO:0000256" key="2">
    <source>
        <dbReference type="ARBA" id="ARBA00022679"/>
    </source>
</evidence>
<name>A0ABR8S223_9MICO</name>
<organism evidence="4 5">
    <name type="scientific">Microbacterium pullorum</name>
    <dbReference type="NCBI Taxonomy" id="2762236"/>
    <lineage>
        <taxon>Bacteria</taxon>
        <taxon>Bacillati</taxon>
        <taxon>Actinomycetota</taxon>
        <taxon>Actinomycetes</taxon>
        <taxon>Micrococcales</taxon>
        <taxon>Microbacteriaceae</taxon>
        <taxon>Microbacterium</taxon>
    </lineage>
</organism>
<evidence type="ECO:0000256" key="1">
    <source>
        <dbReference type="ARBA" id="ARBA00022676"/>
    </source>
</evidence>
<proteinExistence type="predicted"/>
<evidence type="ECO:0000313" key="5">
    <source>
        <dbReference type="Proteomes" id="UP000648352"/>
    </source>
</evidence>
<sequence>MRLFFDARYIRTDFHDGISRYSAELAAAVHEAAAERGVDVTYLVHDARQLRLLPAGAQTLAIHAPTSWREPFTARLLNRFEPDVVFSPMQTIGSLGRRFSLILTLHDMIYYRHRTPPRDLSAPVRVGWRLFHLSYVPQRLALDAADMVATVSETSRRQFAAARLTRRPVVVIPNAPQRLVDLLPDGAAAVRVDGPIRNVVYMGSFMPYKNVETLVAAMRLLPGRTLHLLSRISPARRAQLQALAGDAAVVFHEGVTDAAYAEALADNAVLASTSLDEGYGLPLAEALALGVPAVVSDMEIFHEVAGAGALYVDPHDATAVAAAVTALDDPGVRARVIADGTAHIARFTWQRSAGILLDAVASLARR</sequence>
<dbReference type="Pfam" id="PF13579">
    <property type="entry name" value="Glyco_trans_4_4"/>
    <property type="match status" value="1"/>
</dbReference>
<dbReference type="RefSeq" id="WP_191718958.1">
    <property type="nucleotide sequence ID" value="NZ_JACSQP010000004.1"/>
</dbReference>
<dbReference type="InterPro" id="IPR028098">
    <property type="entry name" value="Glyco_trans_4-like_N"/>
</dbReference>
<dbReference type="PANTHER" id="PTHR46401">
    <property type="entry name" value="GLYCOSYLTRANSFERASE WBBK-RELATED"/>
    <property type="match status" value="1"/>
</dbReference>
<dbReference type="PANTHER" id="PTHR46401:SF2">
    <property type="entry name" value="GLYCOSYLTRANSFERASE WBBK-RELATED"/>
    <property type="match status" value="1"/>
</dbReference>